<dbReference type="AlphaFoldDB" id="A0A409VS32"/>
<dbReference type="OrthoDB" id="3040861at2759"/>
<name>A0A409VS32_9AGAR</name>
<dbReference type="Pfam" id="PF20231">
    <property type="entry name" value="DUF6589"/>
    <property type="match status" value="1"/>
</dbReference>
<accession>A0A409VS32</accession>
<feature type="domain" description="DUF6589" evidence="2">
    <location>
        <begin position="293"/>
        <end position="736"/>
    </location>
</feature>
<organism evidence="3 4">
    <name type="scientific">Panaeolus cyanescens</name>
    <dbReference type="NCBI Taxonomy" id="181874"/>
    <lineage>
        <taxon>Eukaryota</taxon>
        <taxon>Fungi</taxon>
        <taxon>Dikarya</taxon>
        <taxon>Basidiomycota</taxon>
        <taxon>Agaricomycotina</taxon>
        <taxon>Agaricomycetes</taxon>
        <taxon>Agaricomycetidae</taxon>
        <taxon>Agaricales</taxon>
        <taxon>Agaricineae</taxon>
        <taxon>Galeropsidaceae</taxon>
        <taxon>Panaeolus</taxon>
    </lineage>
</organism>
<reference evidence="3 4" key="1">
    <citation type="journal article" date="2018" name="Evol. Lett.">
        <title>Horizontal gene cluster transfer increased hallucinogenic mushroom diversity.</title>
        <authorList>
            <person name="Reynolds H.T."/>
            <person name="Vijayakumar V."/>
            <person name="Gluck-Thaler E."/>
            <person name="Korotkin H.B."/>
            <person name="Matheny P.B."/>
            <person name="Slot J.C."/>
        </authorList>
    </citation>
    <scope>NUCLEOTIDE SEQUENCE [LARGE SCALE GENOMIC DNA]</scope>
    <source>
        <strain evidence="3 4">2629</strain>
    </source>
</reference>
<evidence type="ECO:0000313" key="3">
    <source>
        <dbReference type="EMBL" id="PPQ69090.1"/>
    </source>
</evidence>
<dbReference type="InterPro" id="IPR046496">
    <property type="entry name" value="DUF6589"/>
</dbReference>
<gene>
    <name evidence="3" type="ORF">CVT24_000134</name>
</gene>
<feature type="region of interest" description="Disordered" evidence="1">
    <location>
        <begin position="801"/>
        <end position="828"/>
    </location>
</feature>
<feature type="non-terminal residue" evidence="3">
    <location>
        <position position="1"/>
    </location>
</feature>
<proteinExistence type="predicted"/>
<evidence type="ECO:0000259" key="2">
    <source>
        <dbReference type="Pfam" id="PF20231"/>
    </source>
</evidence>
<dbReference type="Proteomes" id="UP000284842">
    <property type="component" value="Unassembled WGS sequence"/>
</dbReference>
<dbReference type="EMBL" id="NHTK01005993">
    <property type="protein sequence ID" value="PPQ69090.1"/>
    <property type="molecule type" value="Genomic_DNA"/>
</dbReference>
<comment type="caution">
    <text evidence="3">The sequence shown here is derived from an EMBL/GenBank/DDBJ whole genome shotgun (WGS) entry which is preliminary data.</text>
</comment>
<evidence type="ECO:0000256" key="1">
    <source>
        <dbReference type="SAM" id="MobiDB-lite"/>
    </source>
</evidence>
<protein>
    <recommendedName>
        <fullName evidence="2">DUF6589 domain-containing protein</fullName>
    </recommendedName>
</protein>
<keyword evidence="4" id="KW-1185">Reference proteome</keyword>
<evidence type="ECO:0000313" key="4">
    <source>
        <dbReference type="Proteomes" id="UP000284842"/>
    </source>
</evidence>
<feature type="compositionally biased region" description="Acidic residues" evidence="1">
    <location>
        <begin position="805"/>
        <end position="814"/>
    </location>
</feature>
<sequence length="828" mass="92749">DISSIHKSISEPKNRIPRSKRIADALSILKNGNISPFDFILEILDETKSDYWGYRTAFYKESNSKLATILETILASSAGHDKLMAWMRPHAIRLVQDIVEDEMDNINESGKVSSMAEALTPECIHAWDMSQNTVQTPVLNAILFSAAQTSRAREENKRKRPDATCNMVITQLRYQRSNRSLRSQAILGIFLWSNGCSRHTIDALHRCGISVSYSSVVKSIEDLANHSMLLAITAALTLCFAFCYDDITTRGARGSTNVTSGIFGVVYKLRNATPGHMKLGPILERSRQAGGLDFNRDLRPTHEQLGSFQSQLKVLIVRVLTTYSASFSHYKAAPLLQHIPRRQMPSGHVTEFFPIRATTTEESTVRGDINYHDDVFLNQLKLTAEQLSDVAIPSFNDQLTNSRIRSAQMLRACDVNPYARRQFLQLAPGLFNMQLNLIWGLLHTHRGVLASTGSLAYFFSLLDKKRLNGERPDFHGLHTALKQIFDGIILNAWRTETGYQDLSQYASDKKPIEEDLLEMAEKIICNYATPLVAPLEIEYDDEGSDSELGEQSDMEVEIEESIPRVPGAVSSQFDIPTTIPQHAKDPRKDVAHQNIRLLTRDLMYVMEFTRATSDGDFGRIEDILPQLAMLFRGMGGNKYCSEILHFIRNLKHVWTPEFANIMRDNSLINVSGLDGQWMGVDRNIKHLIGDLKELLQAKGSEKTWDRLLGNASASIHLIKVVKKRVARTLNSSYQSKTPVPPNLDHLVWLVADEVRNGGLDIYDENRPKSSKTRAVPDVLAVGEHKIKSSSLASFNRSLQSFVTQSEEESDDEGAGADGQSTTLDGVEG</sequence>
<dbReference type="InParanoid" id="A0A409VS32"/>